<evidence type="ECO:0000256" key="1">
    <source>
        <dbReference type="SAM" id="SignalP"/>
    </source>
</evidence>
<dbReference type="Gene3D" id="1.25.40.10">
    <property type="entry name" value="Tetratricopeptide repeat domain"/>
    <property type="match status" value="1"/>
</dbReference>
<gene>
    <name evidence="2" type="ORF">IPO85_08705</name>
</gene>
<dbReference type="Pfam" id="PF13431">
    <property type="entry name" value="TPR_17"/>
    <property type="match status" value="1"/>
</dbReference>
<keyword evidence="1" id="KW-0732">Signal</keyword>
<accession>A0A9D7S9W7</accession>
<dbReference type="AlphaFoldDB" id="A0A9D7S9W7"/>
<sequence>MYKIIFSLLFLASSAMTIAQNRSLGTLSMVQRPNPSGTISRSGVDSVKYKKALKVFNRLVEARGDLRYPVPNLIMSKSEDAVASMDYKKMTIDLEEKAFDVCSKFGDDAQVEAAIAFLLGHELTHYYEKHAWKRGFVADFKDLNIGLKLDSIQDDVAKETEADYLGGFLSYTAGYGFFDKTGDVIQELYNDYDLPEIMVKYPSLSDRKKMSARTLEKLKELIQVFDMANLLTAIGNYSEAYEYYRYVLQDYQSREIYNNLGVTALLDAIQYFNAGELKFRYPIQLDLQASSRGDGFATIRETLIKQALLHFDAAISLDPNYAPAYLNKACAYALLGDLERAQFYGDKEARSIARKTKQAKTLVDVDILMGIIEATNGHTEQAKKLFQSAADQNSGLAKINLKILNNEDLGSESETFGGFAKKELIDGQNLKSLVLENEFSNVKSMVIGNKITFSKVTEQGPNSFLFVGENEKTDKRVFFHGTNPNYNGESGRKIKIGSDLKAVTDAYGNPKTTIETPVGQILVYKSIIFILGNQGKVERWLIYEKE</sequence>
<evidence type="ECO:0000313" key="3">
    <source>
        <dbReference type="Proteomes" id="UP000808349"/>
    </source>
</evidence>
<protein>
    <submittedName>
        <fullName evidence="2">Tetratricopeptide repeat protein</fullName>
    </submittedName>
</protein>
<dbReference type="Proteomes" id="UP000808349">
    <property type="component" value="Unassembled WGS sequence"/>
</dbReference>
<name>A0A9D7S9W7_9BACT</name>
<reference evidence="2 3" key="1">
    <citation type="submission" date="2020-10" db="EMBL/GenBank/DDBJ databases">
        <title>Connecting structure to function with the recovery of over 1000 high-quality activated sludge metagenome-assembled genomes encoding full-length rRNA genes using long-read sequencing.</title>
        <authorList>
            <person name="Singleton C.M."/>
            <person name="Petriglieri F."/>
            <person name="Kristensen J.M."/>
            <person name="Kirkegaard R.H."/>
            <person name="Michaelsen T.Y."/>
            <person name="Andersen M.H."/>
            <person name="Karst S.M."/>
            <person name="Dueholm M.S."/>
            <person name="Nielsen P.H."/>
            <person name="Albertsen M."/>
        </authorList>
    </citation>
    <scope>NUCLEOTIDE SEQUENCE [LARGE SCALE GENOMIC DNA]</scope>
    <source>
        <strain evidence="2">Ribe_18-Q3-R11-54_BAT3C.373</strain>
    </source>
</reference>
<dbReference type="EMBL" id="JADKFW010000005">
    <property type="protein sequence ID" value="MBK9717576.1"/>
    <property type="molecule type" value="Genomic_DNA"/>
</dbReference>
<feature type="chain" id="PRO_5038933659" evidence="1">
    <location>
        <begin position="20"/>
        <end position="546"/>
    </location>
</feature>
<dbReference type="SUPFAM" id="SSF48452">
    <property type="entry name" value="TPR-like"/>
    <property type="match status" value="1"/>
</dbReference>
<feature type="signal peptide" evidence="1">
    <location>
        <begin position="1"/>
        <end position="19"/>
    </location>
</feature>
<proteinExistence type="predicted"/>
<evidence type="ECO:0000313" key="2">
    <source>
        <dbReference type="EMBL" id="MBK9717576.1"/>
    </source>
</evidence>
<organism evidence="2 3">
    <name type="scientific">Candidatus Defluviibacterium haderslevense</name>
    <dbReference type="NCBI Taxonomy" id="2981993"/>
    <lineage>
        <taxon>Bacteria</taxon>
        <taxon>Pseudomonadati</taxon>
        <taxon>Bacteroidota</taxon>
        <taxon>Saprospiria</taxon>
        <taxon>Saprospirales</taxon>
        <taxon>Saprospiraceae</taxon>
        <taxon>Candidatus Defluviibacterium</taxon>
    </lineage>
</organism>
<comment type="caution">
    <text evidence="2">The sequence shown here is derived from an EMBL/GenBank/DDBJ whole genome shotgun (WGS) entry which is preliminary data.</text>
</comment>
<dbReference type="InterPro" id="IPR011990">
    <property type="entry name" value="TPR-like_helical_dom_sf"/>
</dbReference>